<accession>W4QCZ3</accession>
<keyword evidence="4 5" id="KW-0804">Transcription</keyword>
<evidence type="ECO:0000256" key="5">
    <source>
        <dbReference type="HAMAP-Rule" id="MF_01553"/>
    </source>
</evidence>
<protein>
    <recommendedName>
        <fullName evidence="5">DNA-directed RNA polymerase subunit epsilon</fullName>
        <shortName evidence="5">RNAP epsilon subunit</shortName>
        <ecNumber evidence="5">2.7.7.6</ecNumber>
    </recommendedName>
    <alternativeName>
        <fullName evidence="5">RNA polymerase epsilon subunit</fullName>
    </alternativeName>
    <alternativeName>
        <fullName evidence="5">Transcriptase subunit epsilon</fullName>
    </alternativeName>
</protein>
<dbReference type="AlphaFoldDB" id="W4QCZ3"/>
<keyword evidence="7" id="KW-1185">Reference proteome</keyword>
<proteinExistence type="inferred from homology"/>
<dbReference type="InterPro" id="IPR009907">
    <property type="entry name" value="RpoY"/>
</dbReference>
<keyword evidence="2 5" id="KW-0808">Transferase</keyword>
<dbReference type="NCBIfam" id="NF010188">
    <property type="entry name" value="PRK13667.1"/>
    <property type="match status" value="1"/>
</dbReference>
<dbReference type="HAMAP" id="MF_01553">
    <property type="entry name" value="RNApol_bact_RpoY"/>
    <property type="match status" value="1"/>
</dbReference>
<dbReference type="Proteomes" id="UP000018895">
    <property type="component" value="Unassembled WGS sequence"/>
</dbReference>
<dbReference type="GO" id="GO:0003677">
    <property type="term" value="F:DNA binding"/>
    <property type="evidence" value="ECO:0007669"/>
    <property type="project" value="UniProtKB-UniRule"/>
</dbReference>
<keyword evidence="1 5" id="KW-0240">DNA-directed RNA polymerase</keyword>
<evidence type="ECO:0000256" key="2">
    <source>
        <dbReference type="ARBA" id="ARBA00022679"/>
    </source>
</evidence>
<dbReference type="GO" id="GO:0000428">
    <property type="term" value="C:DNA-directed RNA polymerase complex"/>
    <property type="evidence" value="ECO:0007669"/>
    <property type="project" value="UniProtKB-KW"/>
</dbReference>
<dbReference type="RefSeq" id="WP_035341958.1">
    <property type="nucleotide sequence ID" value="NZ_BAUU01000007.1"/>
</dbReference>
<name>W4QCZ3_9BACI</name>
<reference evidence="6" key="1">
    <citation type="journal article" date="2014" name="Genome Announc.">
        <title>Draft Genome Sequences of Three Alkaliphilic Bacillus Strains, Bacillus wakoensis JCM 9140T, Bacillus akibai JCM 9157T, and Bacillus hemicellulosilyticus JCM 9152T.</title>
        <authorList>
            <person name="Yuki M."/>
            <person name="Oshima K."/>
            <person name="Suda W."/>
            <person name="Oshida Y."/>
            <person name="Kitamura K."/>
            <person name="Iida T."/>
            <person name="Hattori M."/>
            <person name="Ohkuma M."/>
        </authorList>
    </citation>
    <scope>NUCLEOTIDE SEQUENCE [LARGE SCALE GENOMIC DNA]</scope>
    <source>
        <strain evidence="6">JCM 9152</strain>
    </source>
</reference>
<dbReference type="GO" id="GO:0006351">
    <property type="term" value="P:DNA-templated transcription"/>
    <property type="evidence" value="ECO:0007669"/>
    <property type="project" value="UniProtKB-UniRule"/>
</dbReference>
<dbReference type="OrthoDB" id="2147503at2"/>
<comment type="catalytic activity">
    <reaction evidence="5">
        <text>RNA(n) + a ribonucleoside 5'-triphosphate = RNA(n+1) + diphosphate</text>
        <dbReference type="Rhea" id="RHEA:21248"/>
        <dbReference type="Rhea" id="RHEA-COMP:14527"/>
        <dbReference type="Rhea" id="RHEA-COMP:17342"/>
        <dbReference type="ChEBI" id="CHEBI:33019"/>
        <dbReference type="ChEBI" id="CHEBI:61557"/>
        <dbReference type="ChEBI" id="CHEBI:140395"/>
        <dbReference type="EC" id="2.7.7.6"/>
    </reaction>
</comment>
<keyword evidence="3 5" id="KW-0548">Nucleotidyltransferase</keyword>
<comment type="caution">
    <text evidence="6">The sequence shown here is derived from an EMBL/GenBank/DDBJ whole genome shotgun (WGS) entry which is preliminary data.</text>
</comment>
<dbReference type="EMBL" id="BAUU01000007">
    <property type="protein sequence ID" value="GAE29905.1"/>
    <property type="molecule type" value="Genomic_DNA"/>
</dbReference>
<evidence type="ECO:0000256" key="3">
    <source>
        <dbReference type="ARBA" id="ARBA00022695"/>
    </source>
</evidence>
<comment type="similarity">
    <text evidence="5">Belongs to the RNA polymerase subunit epsilon family.</text>
</comment>
<evidence type="ECO:0000313" key="6">
    <source>
        <dbReference type="EMBL" id="GAE29905.1"/>
    </source>
</evidence>
<gene>
    <name evidence="5" type="primary">rpoY</name>
    <name evidence="6" type="ORF">JCM9152_1292</name>
</gene>
<evidence type="ECO:0000313" key="7">
    <source>
        <dbReference type="Proteomes" id="UP000018895"/>
    </source>
</evidence>
<comment type="subunit">
    <text evidence="5">RNAP is composed of a core of 2 alpha, a beta and a beta' subunit. The core is associated with a delta subunit, and at least one of epsilon or omega. When a sigma factor is associated with the core the holoenzyme is formed, which can initiate transcription.</text>
</comment>
<comment type="function">
    <text evidence="5">A non-essential component of RNA polymerase (RNAP).</text>
</comment>
<dbReference type="EC" id="2.7.7.6" evidence="5"/>
<sequence>MIFKVYYQNNFSEVPVREFTESLFIEAESEAEVRLKLASRQYNIEFITPISGPYLEYEQQKEDYKVENV</sequence>
<dbReference type="Pfam" id="PF07288">
    <property type="entry name" value="RpoY"/>
    <property type="match status" value="1"/>
</dbReference>
<dbReference type="GO" id="GO:0003899">
    <property type="term" value="F:DNA-directed RNA polymerase activity"/>
    <property type="evidence" value="ECO:0007669"/>
    <property type="project" value="UniProtKB-UniRule"/>
</dbReference>
<evidence type="ECO:0000256" key="4">
    <source>
        <dbReference type="ARBA" id="ARBA00023163"/>
    </source>
</evidence>
<organism evidence="6 7">
    <name type="scientific">Halalkalibacter hemicellulosilyticusJCM 9152</name>
    <dbReference type="NCBI Taxonomy" id="1236971"/>
    <lineage>
        <taxon>Bacteria</taxon>
        <taxon>Bacillati</taxon>
        <taxon>Bacillota</taxon>
        <taxon>Bacilli</taxon>
        <taxon>Bacillales</taxon>
        <taxon>Bacillaceae</taxon>
        <taxon>Halalkalibacter</taxon>
    </lineage>
</organism>
<dbReference type="STRING" id="1236971.JCM9152_1292"/>
<dbReference type="Gene3D" id="3.10.20.730">
    <property type="entry name" value="RNAP, epsilon subunit-like"/>
    <property type="match status" value="1"/>
</dbReference>
<evidence type="ECO:0000256" key="1">
    <source>
        <dbReference type="ARBA" id="ARBA00022478"/>
    </source>
</evidence>